<name>A0A2A4Z6B5_9PROT</name>
<reference evidence="1" key="2">
    <citation type="journal article" date="2018" name="ISME J.">
        <title>A dynamic microbial community with high functional redundancy inhabits the cold, oxic subseafloor aquifer.</title>
        <authorList>
            <person name="Tully B.J."/>
            <person name="Wheat C.G."/>
            <person name="Glazer B.T."/>
            <person name="Huber J.A."/>
        </authorList>
    </citation>
    <scope>NUCLEOTIDE SEQUENCE</scope>
    <source>
        <strain evidence="1">NORP83</strain>
    </source>
</reference>
<reference key="1">
    <citation type="submission" date="2017-08" db="EMBL/GenBank/DDBJ databases">
        <title>A dynamic microbial community with high functional redundancy inhabits the cold, oxic subseafloor aquifer.</title>
        <authorList>
            <person name="Tully B.J."/>
            <person name="Wheat C.G."/>
            <person name="Glazer B.T."/>
            <person name="Huber J.A."/>
        </authorList>
    </citation>
    <scope>NUCLEOTIDE SEQUENCE [LARGE SCALE GENOMIC DNA]</scope>
</reference>
<evidence type="ECO:0000313" key="1">
    <source>
        <dbReference type="EMBL" id="PCJ02076.1"/>
    </source>
</evidence>
<gene>
    <name evidence="1" type="ORF">COB13_05630</name>
</gene>
<dbReference type="EMBL" id="NVUS01000005">
    <property type="protein sequence ID" value="PCJ02076.1"/>
    <property type="molecule type" value="Genomic_DNA"/>
</dbReference>
<sequence length="369" mass="42552">MQVKSWVIFLDMLGTKESSKLSENEFSQKITEFIQTAKSQAISLNCNVSMRIFSDSIYIEIDNFEELKYFCQSIILRLFSQNIFFKGAICEGILDEKSVGDLLTTKEGFTKDIRGSAFGKDVIPAYYEQENFKGVGFIYVPGKLKHSPAFKKFSNKHLIKSAFPIADNRLTLKWQPYYDVKFEYKSLESLIPVEQEEGEDLLNTIAGEGGKFIECIVNASLRAERSKKYLSRYYLSMLHSLIESSDFSGIIYQNDKWCNYPIIFHVLQRNQNFRREILKIRGAETLYLHIAEKILTSKRKSGETMRDNHKFDGTVDTLIDELSRMKIIGKTFPSLPSFIISEQTKQYIASKEVNNLLSGKFAQNSNRFK</sequence>
<protein>
    <submittedName>
        <fullName evidence="1">Uncharacterized protein</fullName>
    </submittedName>
</protein>
<comment type="caution">
    <text evidence="1">The sequence shown here is derived from an EMBL/GenBank/DDBJ whole genome shotgun (WGS) entry which is preliminary data.</text>
</comment>
<accession>A0A2A4Z6B5</accession>
<organism evidence="1">
    <name type="scientific">OCS116 cluster bacterium</name>
    <dbReference type="NCBI Taxonomy" id="2030921"/>
    <lineage>
        <taxon>Bacteria</taxon>
        <taxon>Pseudomonadati</taxon>
        <taxon>Pseudomonadota</taxon>
        <taxon>Alphaproteobacteria</taxon>
        <taxon>OCS116 cluster</taxon>
    </lineage>
</organism>
<proteinExistence type="predicted"/>
<dbReference type="AlphaFoldDB" id="A0A2A4Z6B5"/>